<dbReference type="Proteomes" id="UP000537989">
    <property type="component" value="Unassembled WGS sequence"/>
</dbReference>
<reference evidence="10 11" key="1">
    <citation type="submission" date="2020-02" db="EMBL/GenBank/DDBJ databases">
        <title>Identification and distribution of gene clusters putatively required for synthesis of sphingolipid metabolism inhibitors in phylogenetically diverse species of the filamentous fungus Fusarium.</title>
        <authorList>
            <person name="Kim H.-S."/>
            <person name="Busman M."/>
            <person name="Brown D.W."/>
            <person name="Divon H."/>
            <person name="Uhlig S."/>
            <person name="Proctor R.H."/>
        </authorList>
    </citation>
    <scope>NUCLEOTIDE SEQUENCE [LARGE SCALE GENOMIC DNA]</scope>
    <source>
        <strain evidence="10 11">NRRL 2903</strain>
    </source>
</reference>
<keyword evidence="11" id="KW-1185">Reference proteome</keyword>
<evidence type="ECO:0000256" key="2">
    <source>
        <dbReference type="ARBA" id="ARBA00009780"/>
    </source>
</evidence>
<evidence type="ECO:0000256" key="8">
    <source>
        <dbReference type="PIRSR" id="PIRSR608901-2"/>
    </source>
</evidence>
<evidence type="ECO:0000256" key="3">
    <source>
        <dbReference type="ARBA" id="ARBA00022692"/>
    </source>
</evidence>
<evidence type="ECO:0000256" key="6">
    <source>
        <dbReference type="ARBA" id="ARBA00023136"/>
    </source>
</evidence>
<proteinExistence type="inferred from homology"/>
<feature type="transmembrane region" description="Helical" evidence="9">
    <location>
        <begin position="25"/>
        <end position="46"/>
    </location>
</feature>
<keyword evidence="6 9" id="KW-0472">Membrane</keyword>
<evidence type="ECO:0000256" key="7">
    <source>
        <dbReference type="PIRSR" id="PIRSR608901-1"/>
    </source>
</evidence>
<dbReference type="GO" id="GO:0046513">
    <property type="term" value="P:ceramide biosynthetic process"/>
    <property type="evidence" value="ECO:0007669"/>
    <property type="project" value="TreeGrafter"/>
</dbReference>
<sequence>MVEPFWGPQTSYLNFCEEDYTITRYIAEFINTISSLTYVAYGLYGLLTSPKFPTGPRLISYCGLMGVGICSAGYHMTLKYHTQMSDELSMHLLTTPLIYRLLTFKASPEKTRLIGIILSILFTTVMVTHMVMDEFILHATTFGLGVYIIATRVLKVIPQQVKNPVTMKKFQNIATLGLGSFVFGYVVWLIDEFACRYLTSARHTIGLPFAFLLELHGWWHVFTAIGGYTAVAVIDVVTTGEVTDDPTDTFAWPVPLAVKLMSGKSSSVKQGQQSLWFQAIDKDSTHFLYAREERICARKPEERKINK</sequence>
<comment type="caution">
    <text evidence="10">The sequence shown here is derived from an EMBL/GenBank/DDBJ whole genome shotgun (WGS) entry which is preliminary data.</text>
</comment>
<dbReference type="GO" id="GO:0005789">
    <property type="term" value="C:endoplasmic reticulum membrane"/>
    <property type="evidence" value="ECO:0007669"/>
    <property type="project" value="TreeGrafter"/>
</dbReference>
<keyword evidence="5 9" id="KW-1133">Transmembrane helix</keyword>
<dbReference type="PANTHER" id="PTHR46187">
    <property type="entry name" value="ALKALINE CERAMIDASE 3"/>
    <property type="match status" value="1"/>
</dbReference>
<evidence type="ECO:0000313" key="11">
    <source>
        <dbReference type="Proteomes" id="UP000537989"/>
    </source>
</evidence>
<dbReference type="AlphaFoldDB" id="A0AAN6C939"/>
<evidence type="ECO:0000256" key="1">
    <source>
        <dbReference type="ARBA" id="ARBA00004141"/>
    </source>
</evidence>
<dbReference type="GO" id="GO:0046872">
    <property type="term" value="F:metal ion binding"/>
    <property type="evidence" value="ECO:0007669"/>
    <property type="project" value="UniProtKB-KW"/>
</dbReference>
<comment type="subcellular location">
    <subcellularLocation>
        <location evidence="1">Membrane</location>
        <topology evidence="1">Multi-pass membrane protein</topology>
    </subcellularLocation>
</comment>
<evidence type="ECO:0008006" key="12">
    <source>
        <dbReference type="Google" id="ProtNLM"/>
    </source>
</evidence>
<feature type="binding site" evidence="8">
    <location>
        <position position="216"/>
    </location>
    <ligand>
        <name>Zn(2+)</name>
        <dbReference type="ChEBI" id="CHEBI:29105"/>
        <note>catalytic</note>
    </ligand>
</feature>
<dbReference type="GO" id="GO:0016811">
    <property type="term" value="F:hydrolase activity, acting on carbon-nitrogen (but not peptide) bonds, in linear amides"/>
    <property type="evidence" value="ECO:0007669"/>
    <property type="project" value="InterPro"/>
</dbReference>
<gene>
    <name evidence="10" type="ORF">FAUST_1480</name>
</gene>
<evidence type="ECO:0000313" key="10">
    <source>
        <dbReference type="EMBL" id="KAF5246069.1"/>
    </source>
</evidence>
<feature type="transmembrane region" description="Helical" evidence="9">
    <location>
        <begin position="113"/>
        <end position="131"/>
    </location>
</feature>
<evidence type="ECO:0000256" key="5">
    <source>
        <dbReference type="ARBA" id="ARBA00022989"/>
    </source>
</evidence>
<feature type="binding site" evidence="8">
    <location>
        <position position="220"/>
    </location>
    <ligand>
        <name>Zn(2+)</name>
        <dbReference type="ChEBI" id="CHEBI:29105"/>
        <note>catalytic</note>
    </ligand>
</feature>
<dbReference type="PANTHER" id="PTHR46187:SF1">
    <property type="entry name" value="ALKALINE PHYTOCERAMIDASE"/>
    <property type="match status" value="1"/>
</dbReference>
<keyword evidence="7" id="KW-0106">Calcium</keyword>
<feature type="binding site" evidence="8">
    <location>
        <position position="75"/>
    </location>
    <ligand>
        <name>Zn(2+)</name>
        <dbReference type="ChEBI" id="CHEBI:29105"/>
        <note>catalytic</note>
    </ligand>
</feature>
<protein>
    <recommendedName>
        <fullName evidence="12">Alkaline phytoceramidase</fullName>
    </recommendedName>
</protein>
<feature type="binding site" evidence="7">
    <location>
        <position position="17"/>
    </location>
    <ligand>
        <name>Ca(2+)</name>
        <dbReference type="ChEBI" id="CHEBI:29108"/>
    </ligand>
</feature>
<accession>A0AAN6C939</accession>
<comment type="similarity">
    <text evidence="2">Belongs to the alkaline ceramidase family.</text>
</comment>
<comment type="cofactor">
    <cofactor evidence="8">
        <name>Zn(2+)</name>
        <dbReference type="ChEBI" id="CHEBI:29105"/>
    </cofactor>
</comment>
<dbReference type="InterPro" id="IPR008901">
    <property type="entry name" value="ACER"/>
</dbReference>
<feature type="transmembrane region" description="Helical" evidence="9">
    <location>
        <begin position="137"/>
        <end position="158"/>
    </location>
</feature>
<keyword evidence="4" id="KW-0378">Hydrolase</keyword>
<organism evidence="10 11">
    <name type="scientific">Fusarium austroamericanum</name>
    <dbReference type="NCBI Taxonomy" id="282268"/>
    <lineage>
        <taxon>Eukaryota</taxon>
        <taxon>Fungi</taxon>
        <taxon>Dikarya</taxon>
        <taxon>Ascomycota</taxon>
        <taxon>Pezizomycotina</taxon>
        <taxon>Sordariomycetes</taxon>
        <taxon>Hypocreomycetidae</taxon>
        <taxon>Hypocreales</taxon>
        <taxon>Nectriaceae</taxon>
        <taxon>Fusarium</taxon>
    </lineage>
</organism>
<dbReference type="GO" id="GO:0046514">
    <property type="term" value="P:ceramide catabolic process"/>
    <property type="evidence" value="ECO:0007669"/>
    <property type="project" value="TreeGrafter"/>
</dbReference>
<dbReference type="Pfam" id="PF05875">
    <property type="entry name" value="Ceramidase"/>
    <property type="match status" value="1"/>
</dbReference>
<dbReference type="EMBL" id="JAAMOD010000032">
    <property type="protein sequence ID" value="KAF5246069.1"/>
    <property type="molecule type" value="Genomic_DNA"/>
</dbReference>
<feature type="binding site" evidence="7">
    <location>
        <position position="28"/>
    </location>
    <ligand>
        <name>Ca(2+)</name>
        <dbReference type="ChEBI" id="CHEBI:29108"/>
    </ligand>
</feature>
<feature type="transmembrane region" description="Helical" evidence="9">
    <location>
        <begin position="170"/>
        <end position="190"/>
    </location>
</feature>
<feature type="transmembrane region" description="Helical" evidence="9">
    <location>
        <begin position="58"/>
        <end position="76"/>
    </location>
</feature>
<evidence type="ECO:0000256" key="9">
    <source>
        <dbReference type="SAM" id="Phobius"/>
    </source>
</evidence>
<name>A0AAN6C939_FUSAU</name>
<keyword evidence="8" id="KW-0862">Zinc</keyword>
<keyword evidence="7" id="KW-0479">Metal-binding</keyword>
<evidence type="ECO:0000256" key="4">
    <source>
        <dbReference type="ARBA" id="ARBA00022801"/>
    </source>
</evidence>
<keyword evidence="3 9" id="KW-0812">Transmembrane</keyword>